<protein>
    <submittedName>
        <fullName evidence="2">Uncharacterized protein</fullName>
    </submittedName>
</protein>
<gene>
    <name evidence="2" type="ORF">I5M19_04855</name>
</gene>
<feature type="signal peptide" evidence="1">
    <location>
        <begin position="1"/>
        <end position="19"/>
    </location>
</feature>
<reference evidence="2" key="1">
    <citation type="submission" date="2020-12" db="EMBL/GenBank/DDBJ databases">
        <title>Bacterial novel species Mucilaginibacter sp. SD-g isolated from soil.</title>
        <authorList>
            <person name="Jung H.-Y."/>
        </authorList>
    </citation>
    <scope>NUCLEOTIDE SEQUENCE</scope>
    <source>
        <strain evidence="2">SD-g</strain>
    </source>
</reference>
<evidence type="ECO:0000256" key="1">
    <source>
        <dbReference type="SAM" id="SignalP"/>
    </source>
</evidence>
<proteinExistence type="predicted"/>
<evidence type="ECO:0000313" key="2">
    <source>
        <dbReference type="EMBL" id="MBK0378622.1"/>
    </source>
</evidence>
<dbReference type="RefSeq" id="WP_200064693.1">
    <property type="nucleotide sequence ID" value="NZ_JAEHFW010000001.1"/>
</dbReference>
<sequence length="169" mass="18916">MRLCLLLLSFFIWPFFSRAQDTLLVKMQANRLAEATFKGDYNTVIDLTYPKLIELSGGRGALQKLITEKMAGLKKQGIVEFNGSVGSPGKFFRAGDQLHCLIPEMIILKSVTGHYVAHSYLLGISSDNGKSWTFLDVGNMPDNVLHRLLPNFNKELIIPESSKPEFIPD</sequence>
<organism evidence="2 3">
    <name type="scientific">Mucilaginibacter segetis</name>
    <dbReference type="NCBI Taxonomy" id="2793071"/>
    <lineage>
        <taxon>Bacteria</taxon>
        <taxon>Pseudomonadati</taxon>
        <taxon>Bacteroidota</taxon>
        <taxon>Sphingobacteriia</taxon>
        <taxon>Sphingobacteriales</taxon>
        <taxon>Sphingobacteriaceae</taxon>
        <taxon>Mucilaginibacter</taxon>
    </lineage>
</organism>
<dbReference type="AlphaFoldDB" id="A0A934UM85"/>
<feature type="chain" id="PRO_5036967108" evidence="1">
    <location>
        <begin position="20"/>
        <end position="169"/>
    </location>
</feature>
<keyword evidence="3" id="KW-1185">Reference proteome</keyword>
<evidence type="ECO:0000313" key="3">
    <source>
        <dbReference type="Proteomes" id="UP000613193"/>
    </source>
</evidence>
<dbReference type="EMBL" id="JAEHFW010000001">
    <property type="protein sequence ID" value="MBK0378622.1"/>
    <property type="molecule type" value="Genomic_DNA"/>
</dbReference>
<accession>A0A934UM85</accession>
<dbReference type="Proteomes" id="UP000613193">
    <property type="component" value="Unassembled WGS sequence"/>
</dbReference>
<name>A0A934UM85_9SPHI</name>
<keyword evidence="1" id="KW-0732">Signal</keyword>
<comment type="caution">
    <text evidence="2">The sequence shown here is derived from an EMBL/GenBank/DDBJ whole genome shotgun (WGS) entry which is preliminary data.</text>
</comment>